<proteinExistence type="predicted"/>
<reference evidence="1 2" key="1">
    <citation type="journal article" date="2018" name="Sci. Rep.">
        <title>A novel species of the marine cyanobacterium Acaryochloris with a unique pigment content and lifestyle.</title>
        <authorList>
            <person name="Partensky F."/>
            <person name="Six C."/>
            <person name="Ratin M."/>
            <person name="Garczarek L."/>
            <person name="Vaulot D."/>
            <person name="Probert I."/>
            <person name="Calteau A."/>
            <person name="Gourvil P."/>
            <person name="Marie D."/>
            <person name="Grebert T."/>
            <person name="Bouchier C."/>
            <person name="Le Panse S."/>
            <person name="Gachenot M."/>
            <person name="Rodriguez F."/>
            <person name="Garrido J.L."/>
        </authorList>
    </citation>
    <scope>NUCLEOTIDE SEQUENCE [LARGE SCALE GENOMIC DNA]</scope>
    <source>
        <strain evidence="1 2">RCC1774</strain>
    </source>
</reference>
<dbReference type="EMBL" id="PQWO01000002">
    <property type="protein sequence ID" value="PZD74955.1"/>
    <property type="molecule type" value="Genomic_DNA"/>
</dbReference>
<accession>A0A2W1JX83</accession>
<dbReference type="Proteomes" id="UP000248857">
    <property type="component" value="Unassembled WGS sequence"/>
</dbReference>
<evidence type="ECO:0000313" key="1">
    <source>
        <dbReference type="EMBL" id="PZD74955.1"/>
    </source>
</evidence>
<keyword evidence="2" id="KW-1185">Reference proteome</keyword>
<sequence>MLFSLGILNKIIAAFATVAQAGSDLQRIALSPLLSFLLSGIEQHINMEFRISGILGDSRRR</sequence>
<name>A0A2W1JX83_9CYAN</name>
<organism evidence="1 2">
    <name type="scientific">Acaryochloris thomasi RCC1774</name>
    <dbReference type="NCBI Taxonomy" id="1764569"/>
    <lineage>
        <taxon>Bacteria</taxon>
        <taxon>Bacillati</taxon>
        <taxon>Cyanobacteriota</taxon>
        <taxon>Cyanophyceae</taxon>
        <taxon>Acaryochloridales</taxon>
        <taxon>Acaryochloridaceae</taxon>
        <taxon>Acaryochloris</taxon>
        <taxon>Acaryochloris thomasi</taxon>
    </lineage>
</organism>
<dbReference type="AlphaFoldDB" id="A0A2W1JX83"/>
<evidence type="ECO:0000313" key="2">
    <source>
        <dbReference type="Proteomes" id="UP000248857"/>
    </source>
</evidence>
<comment type="caution">
    <text evidence="1">The sequence shown here is derived from an EMBL/GenBank/DDBJ whole genome shotgun (WGS) entry which is preliminary data.</text>
</comment>
<dbReference type="RefSeq" id="WP_158535001.1">
    <property type="nucleotide sequence ID" value="NZ_CAWNWM010000002.1"/>
</dbReference>
<gene>
    <name evidence="1" type="ORF">C1752_00636</name>
</gene>
<protein>
    <submittedName>
        <fullName evidence="1">Uncharacterized protein</fullName>
    </submittedName>
</protein>